<dbReference type="PROSITE" id="PS51846">
    <property type="entry name" value="CNNM"/>
    <property type="match status" value="1"/>
</dbReference>
<sequence>MLLQVVLILLNAFFASTEIAVLSLNENLLRREAEEGDKKAARLLKIVQAPTKFLSTIQIGITLAGFLGAAFAAENFASRITAWLVDGLGFSALPREAVQSVSVSLITLVISFFTLIFGELVPKRVAMKKAEMVARFASGVVYGLSVVMSPVIALLTLCTNGVLRLMGIDPNADEEEVSEEGIRMMVDIGEEKGAIEADEKEMIENVFEFNDTVAEDVMVHRTDMVMVWAGDTDQEIVETIESTGLSRFPVYEEDADDIIGILSSRDYFLNSRKESPKPLRELLRPAYFVPESVPADVLFRDMQSRKTHMAIVVDEYGGTSGLLTMEDLLEEIVGNIYDEFDPQEAQEIIQLEPNLWRVAGGAELDDVAAALDLEFPEDEEADTLSGLIFDQLPVIPKDGPSQVEVEAAGLHIKVESVADRRVAWALVSKLPQGGEETEEKK</sequence>
<reference evidence="13" key="1">
    <citation type="journal article" date="2021" name="PeerJ">
        <title>Extensive microbial diversity within the chicken gut microbiome revealed by metagenomics and culture.</title>
        <authorList>
            <person name="Gilroy R."/>
            <person name="Ravi A."/>
            <person name="Getino M."/>
            <person name="Pursley I."/>
            <person name="Horton D.L."/>
            <person name="Alikhan N.F."/>
            <person name="Baker D."/>
            <person name="Gharbi K."/>
            <person name="Hall N."/>
            <person name="Watson M."/>
            <person name="Adriaenssens E.M."/>
            <person name="Foster-Nyarko E."/>
            <person name="Jarju S."/>
            <person name="Secka A."/>
            <person name="Antonio M."/>
            <person name="Oren A."/>
            <person name="Chaudhuri R.R."/>
            <person name="La Ragione R."/>
            <person name="Hildebrand F."/>
            <person name="Pallen M.J."/>
        </authorList>
    </citation>
    <scope>NUCLEOTIDE SEQUENCE</scope>
    <source>
        <strain evidence="13">CHK186-1790</strain>
    </source>
</reference>
<feature type="transmembrane region" description="Helical" evidence="10">
    <location>
        <begin position="101"/>
        <end position="121"/>
    </location>
</feature>
<dbReference type="PANTHER" id="PTHR22777:SF17">
    <property type="entry name" value="UPF0053 PROTEIN SLL0260"/>
    <property type="match status" value="1"/>
</dbReference>
<dbReference type="InterPro" id="IPR036318">
    <property type="entry name" value="FAD-bd_PCMH-like_sf"/>
</dbReference>
<comment type="similarity">
    <text evidence="2">Belongs to the UPF0053 family.</text>
</comment>
<evidence type="ECO:0000256" key="5">
    <source>
        <dbReference type="ARBA" id="ARBA00022989"/>
    </source>
</evidence>
<evidence type="ECO:0000256" key="3">
    <source>
        <dbReference type="ARBA" id="ARBA00022692"/>
    </source>
</evidence>
<keyword evidence="4" id="KW-0677">Repeat</keyword>
<keyword evidence="6 8" id="KW-0129">CBS domain</keyword>
<dbReference type="InterPro" id="IPR046342">
    <property type="entry name" value="CBS_dom_sf"/>
</dbReference>
<dbReference type="PANTHER" id="PTHR22777">
    <property type="entry name" value="HEMOLYSIN-RELATED"/>
    <property type="match status" value="1"/>
</dbReference>
<dbReference type="FunFam" id="3.10.580.10:FF:000002">
    <property type="entry name" value="Magnesium/cobalt efflux protein CorC"/>
    <property type="match status" value="1"/>
</dbReference>
<dbReference type="InterPro" id="IPR016169">
    <property type="entry name" value="FAD-bd_PCMH_sub2"/>
</dbReference>
<accession>A0A9D2NYZ5</accession>
<feature type="transmembrane region" description="Helical" evidence="10">
    <location>
        <begin position="133"/>
        <end position="157"/>
    </location>
</feature>
<protein>
    <submittedName>
        <fullName evidence="13">Hemolysin family protein</fullName>
    </submittedName>
</protein>
<dbReference type="SUPFAM" id="SSF56176">
    <property type="entry name" value="FAD-binding/transporter-associated domain-like"/>
    <property type="match status" value="1"/>
</dbReference>
<keyword evidence="5 9" id="KW-1133">Transmembrane helix</keyword>
<evidence type="ECO:0000256" key="7">
    <source>
        <dbReference type="ARBA" id="ARBA00023136"/>
    </source>
</evidence>
<proteinExistence type="inferred from homology"/>
<feature type="domain" description="CNNM transmembrane" evidence="12">
    <location>
        <begin position="1"/>
        <end position="199"/>
    </location>
</feature>
<feature type="domain" description="CBS" evidence="11">
    <location>
        <begin position="282"/>
        <end position="339"/>
    </location>
</feature>
<evidence type="ECO:0000259" key="12">
    <source>
        <dbReference type="PROSITE" id="PS51846"/>
    </source>
</evidence>
<evidence type="ECO:0000313" key="14">
    <source>
        <dbReference type="Proteomes" id="UP000823882"/>
    </source>
</evidence>
<evidence type="ECO:0000259" key="11">
    <source>
        <dbReference type="PROSITE" id="PS51371"/>
    </source>
</evidence>
<dbReference type="Pfam" id="PF01595">
    <property type="entry name" value="CNNM"/>
    <property type="match status" value="1"/>
</dbReference>
<evidence type="ECO:0000313" key="13">
    <source>
        <dbReference type="EMBL" id="HJC40058.1"/>
    </source>
</evidence>
<keyword evidence="3 9" id="KW-0812">Transmembrane</keyword>
<dbReference type="SMART" id="SM01091">
    <property type="entry name" value="CorC_HlyC"/>
    <property type="match status" value="1"/>
</dbReference>
<dbReference type="InterPro" id="IPR044751">
    <property type="entry name" value="Ion_transp-like_CBS"/>
</dbReference>
<evidence type="ECO:0000256" key="2">
    <source>
        <dbReference type="ARBA" id="ARBA00006337"/>
    </source>
</evidence>
<dbReference type="CDD" id="cd04590">
    <property type="entry name" value="CBS_pair_CorC_HlyC_assoc"/>
    <property type="match status" value="1"/>
</dbReference>
<keyword evidence="7 9" id="KW-0472">Membrane</keyword>
<gene>
    <name evidence="13" type="ORF">H9701_00705</name>
</gene>
<dbReference type="Pfam" id="PF03471">
    <property type="entry name" value="CorC_HlyC"/>
    <property type="match status" value="1"/>
</dbReference>
<feature type="domain" description="CBS" evidence="11">
    <location>
        <begin position="218"/>
        <end position="277"/>
    </location>
</feature>
<comment type="subcellular location">
    <subcellularLocation>
        <location evidence="1">Membrane</location>
        <topology evidence="1">Multi-pass membrane protein</topology>
    </subcellularLocation>
</comment>
<dbReference type="Pfam" id="PF00571">
    <property type="entry name" value="CBS"/>
    <property type="match status" value="2"/>
</dbReference>
<organism evidence="13 14">
    <name type="scientific">Candidatus Intestinimonas pullistercoris</name>
    <dbReference type="NCBI Taxonomy" id="2838623"/>
    <lineage>
        <taxon>Bacteria</taxon>
        <taxon>Bacillati</taxon>
        <taxon>Bacillota</taxon>
        <taxon>Clostridia</taxon>
        <taxon>Eubacteriales</taxon>
        <taxon>Intestinimonas</taxon>
    </lineage>
</organism>
<evidence type="ECO:0000256" key="9">
    <source>
        <dbReference type="PROSITE-ProRule" id="PRU01193"/>
    </source>
</evidence>
<name>A0A9D2NYZ5_9FIRM</name>
<dbReference type="InterPro" id="IPR002550">
    <property type="entry name" value="CNNM"/>
</dbReference>
<evidence type="ECO:0000256" key="10">
    <source>
        <dbReference type="SAM" id="Phobius"/>
    </source>
</evidence>
<dbReference type="GO" id="GO:0050660">
    <property type="term" value="F:flavin adenine dinucleotide binding"/>
    <property type="evidence" value="ECO:0007669"/>
    <property type="project" value="InterPro"/>
</dbReference>
<dbReference type="EMBL" id="DWWJ01000011">
    <property type="protein sequence ID" value="HJC40058.1"/>
    <property type="molecule type" value="Genomic_DNA"/>
</dbReference>
<dbReference type="Gene3D" id="3.30.465.10">
    <property type="match status" value="1"/>
</dbReference>
<dbReference type="SUPFAM" id="SSF54631">
    <property type="entry name" value="CBS-domain pair"/>
    <property type="match status" value="1"/>
</dbReference>
<evidence type="ECO:0000256" key="8">
    <source>
        <dbReference type="PROSITE-ProRule" id="PRU00703"/>
    </source>
</evidence>
<comment type="caution">
    <text evidence="13">The sequence shown here is derived from an EMBL/GenBank/DDBJ whole genome shotgun (WGS) entry which is preliminary data.</text>
</comment>
<evidence type="ECO:0000256" key="1">
    <source>
        <dbReference type="ARBA" id="ARBA00004141"/>
    </source>
</evidence>
<evidence type="ECO:0000256" key="4">
    <source>
        <dbReference type="ARBA" id="ARBA00022737"/>
    </source>
</evidence>
<dbReference type="PROSITE" id="PS51371">
    <property type="entry name" value="CBS"/>
    <property type="match status" value="2"/>
</dbReference>
<evidence type="ECO:0000256" key="6">
    <source>
        <dbReference type="ARBA" id="ARBA00023122"/>
    </source>
</evidence>
<dbReference type="Gene3D" id="3.10.580.10">
    <property type="entry name" value="CBS-domain"/>
    <property type="match status" value="1"/>
</dbReference>
<dbReference type="Proteomes" id="UP000823882">
    <property type="component" value="Unassembled WGS sequence"/>
</dbReference>
<reference evidence="13" key="2">
    <citation type="submission" date="2021-04" db="EMBL/GenBank/DDBJ databases">
        <authorList>
            <person name="Gilroy R."/>
        </authorList>
    </citation>
    <scope>NUCLEOTIDE SEQUENCE</scope>
    <source>
        <strain evidence="13">CHK186-1790</strain>
    </source>
</reference>
<dbReference type="InterPro" id="IPR005170">
    <property type="entry name" value="Transptr-assoc_dom"/>
</dbReference>
<dbReference type="GO" id="GO:0005886">
    <property type="term" value="C:plasma membrane"/>
    <property type="evidence" value="ECO:0007669"/>
    <property type="project" value="TreeGrafter"/>
</dbReference>
<dbReference type="AlphaFoldDB" id="A0A9D2NYZ5"/>
<dbReference type="InterPro" id="IPR000644">
    <property type="entry name" value="CBS_dom"/>
</dbReference>